<feature type="region of interest" description="Disordered" evidence="3">
    <location>
        <begin position="109"/>
        <end position="128"/>
    </location>
</feature>
<dbReference type="GO" id="GO:0005737">
    <property type="term" value="C:cytoplasm"/>
    <property type="evidence" value="ECO:0007669"/>
    <property type="project" value="TreeGrafter"/>
</dbReference>
<dbReference type="STRING" id="741276.A0A2S5B5P3"/>
<dbReference type="Gene3D" id="3.40.140.10">
    <property type="entry name" value="Cytidine Deaminase, domain 2"/>
    <property type="match status" value="1"/>
</dbReference>
<evidence type="ECO:0000313" key="6">
    <source>
        <dbReference type="EMBL" id="POY72102.1"/>
    </source>
</evidence>
<proteinExistence type="inferred from homology"/>
<comment type="caution">
    <text evidence="6">The sequence shown here is derived from an EMBL/GenBank/DDBJ whole genome shotgun (WGS) entry which is preliminary data.</text>
</comment>
<evidence type="ECO:0000256" key="1">
    <source>
        <dbReference type="ARBA" id="ARBA00022694"/>
    </source>
</evidence>
<dbReference type="OrthoDB" id="3180714at2759"/>
<name>A0A2S5B5P3_9BASI</name>
<evidence type="ECO:0000259" key="4">
    <source>
        <dbReference type="PROSITE" id="PS50280"/>
    </source>
</evidence>
<feature type="region of interest" description="Disordered" evidence="3">
    <location>
        <begin position="294"/>
        <end position="326"/>
    </location>
</feature>
<feature type="domain" description="SET" evidence="4">
    <location>
        <begin position="141"/>
        <end position="264"/>
    </location>
</feature>
<accession>A0A2S5B5P3</accession>
<feature type="region of interest" description="Disordered" evidence="3">
    <location>
        <begin position="9"/>
        <end position="101"/>
    </location>
</feature>
<dbReference type="Proteomes" id="UP000237144">
    <property type="component" value="Unassembled WGS sequence"/>
</dbReference>
<dbReference type="SUPFAM" id="SSF82199">
    <property type="entry name" value="SET domain"/>
    <property type="match status" value="1"/>
</dbReference>
<feature type="region of interest" description="Disordered" evidence="3">
    <location>
        <begin position="420"/>
        <end position="459"/>
    </location>
</feature>
<evidence type="ECO:0000256" key="2">
    <source>
        <dbReference type="ARBA" id="ARBA00038160"/>
    </source>
</evidence>
<dbReference type="PROSITE" id="PS50280">
    <property type="entry name" value="SET"/>
    <property type="match status" value="1"/>
</dbReference>
<dbReference type="EMBL" id="PJQD01000058">
    <property type="protein sequence ID" value="POY72102.1"/>
    <property type="molecule type" value="Genomic_DNA"/>
</dbReference>
<evidence type="ECO:0000259" key="5">
    <source>
        <dbReference type="PROSITE" id="PS51747"/>
    </source>
</evidence>
<gene>
    <name evidence="6" type="ORF">BMF94_4834</name>
</gene>
<dbReference type="Pfam" id="PF00856">
    <property type="entry name" value="SET"/>
    <property type="match status" value="1"/>
</dbReference>
<feature type="compositionally biased region" description="Low complexity" evidence="3">
    <location>
        <begin position="47"/>
        <end position="69"/>
    </location>
</feature>
<reference evidence="6 7" key="1">
    <citation type="journal article" date="2018" name="Front. Microbiol.">
        <title>Prospects for Fungal Bioremediation of Acidic Radioactive Waste Sites: Characterization and Genome Sequence of Rhodotorula taiwanensis MD1149.</title>
        <authorList>
            <person name="Tkavc R."/>
            <person name="Matrosova V.Y."/>
            <person name="Grichenko O.E."/>
            <person name="Gostincar C."/>
            <person name="Volpe R.P."/>
            <person name="Klimenkova P."/>
            <person name="Gaidamakova E.K."/>
            <person name="Zhou C.E."/>
            <person name="Stewart B.J."/>
            <person name="Lyman M.G."/>
            <person name="Malfatti S.A."/>
            <person name="Rubinfeld B."/>
            <person name="Courtot M."/>
            <person name="Singh J."/>
            <person name="Dalgard C.L."/>
            <person name="Hamilton T."/>
            <person name="Frey K.G."/>
            <person name="Gunde-Cimerman N."/>
            <person name="Dugan L."/>
            <person name="Daly M.J."/>
        </authorList>
    </citation>
    <scope>NUCLEOTIDE SEQUENCE [LARGE SCALE GENOMIC DNA]</scope>
    <source>
        <strain evidence="6 7">MD1149</strain>
    </source>
</reference>
<dbReference type="GO" id="GO:0052717">
    <property type="term" value="F:tRNA-specific adenosine-34 deaminase activity"/>
    <property type="evidence" value="ECO:0007669"/>
    <property type="project" value="TreeGrafter"/>
</dbReference>
<dbReference type="InterPro" id="IPR001214">
    <property type="entry name" value="SET_dom"/>
</dbReference>
<dbReference type="AlphaFoldDB" id="A0A2S5B5P3"/>
<dbReference type="Gene3D" id="2.170.270.10">
    <property type="entry name" value="SET domain"/>
    <property type="match status" value="1"/>
</dbReference>
<dbReference type="SUPFAM" id="SSF53927">
    <property type="entry name" value="Cytidine deaminase-like"/>
    <property type="match status" value="1"/>
</dbReference>
<evidence type="ECO:0008006" key="8">
    <source>
        <dbReference type="Google" id="ProtNLM"/>
    </source>
</evidence>
<dbReference type="PROSITE" id="PS51747">
    <property type="entry name" value="CYT_DCMP_DEAMINASES_2"/>
    <property type="match status" value="1"/>
</dbReference>
<keyword evidence="1" id="KW-0819">tRNA processing</keyword>
<evidence type="ECO:0000256" key="3">
    <source>
        <dbReference type="SAM" id="MobiDB-lite"/>
    </source>
</evidence>
<comment type="similarity">
    <text evidence="2">Belongs to the cytidine and deoxycytidylate deaminase family. ADAT3 subfamily.</text>
</comment>
<dbReference type="CDD" id="cd01285">
    <property type="entry name" value="nucleoside_deaminase"/>
    <property type="match status" value="1"/>
</dbReference>
<dbReference type="InterPro" id="IPR046341">
    <property type="entry name" value="SET_dom_sf"/>
</dbReference>
<dbReference type="PANTHER" id="PTHR11079:SF156">
    <property type="entry name" value="INACTIVE TRNA-SPECIFIC ADENOSINE DEAMINASE-LIKE PROTEIN 3-RELATED"/>
    <property type="match status" value="1"/>
</dbReference>
<organism evidence="6 7">
    <name type="scientific">Rhodotorula taiwanensis</name>
    <dbReference type="NCBI Taxonomy" id="741276"/>
    <lineage>
        <taxon>Eukaryota</taxon>
        <taxon>Fungi</taxon>
        <taxon>Dikarya</taxon>
        <taxon>Basidiomycota</taxon>
        <taxon>Pucciniomycotina</taxon>
        <taxon>Microbotryomycetes</taxon>
        <taxon>Sporidiobolales</taxon>
        <taxon>Sporidiobolaceae</taxon>
        <taxon>Rhodotorula</taxon>
    </lineage>
</organism>
<feature type="domain" description="CMP/dCMP-type deaminase" evidence="5">
    <location>
        <begin position="555"/>
        <end position="706"/>
    </location>
</feature>
<evidence type="ECO:0000313" key="7">
    <source>
        <dbReference type="Proteomes" id="UP000237144"/>
    </source>
</evidence>
<sequence>MNQTIETLLGCRTDAPGSIQHSSTRSPVLLAEPPHPPESTANAKSPSRASVALSGAGASASAGGADLAGEQVGTVEQELPSTRDRPSSPTDREWAPPTAEALSQRELAYSYPPPPAVNGTGAGETDTALPYPPATPHLTRAPIEIATRDPSVGRGVFATSDIPAGQTVEISPVLVLGEEEYTGRRKGEDCTDGRLRGVEASQLRGYVFTWGRDGSMAVALGIGSLFNHSASPNVTYSLDYAQYTISYRTAKPVRKGEELCIFYGHSVRFSGSAATAAIERDILEDESQSVNDEWGGLGRLGPFETTSDTSSDAGGRRDSSDPSRTARQARVAALKAMSPEELAERDNEIIAPTDAEFRWKKVTELIDPEDAQLTLTTCYAIDVPARISAAVFQFVRKHTGRKFNELAHLKRVRPVYEPLSTTSTPKVETVDLPTQPGGDPPASPTGSSSSSSLKQIRQPRTGPDALQSVLLFPVSSAPEDLAELLAASPVGQALLPESVPLLYTVEVPAEAAVTDLQASEWGKVWPVQIMHIREGAKATKRKKGWEKAKLEWIESQARKVWERALDAGRRGEHPVACRVTDSWCTGFHTSLHPPVTLVTAHDTRVSTGNVLTHAASNAIDAVAYLDCQGGRPDPALLSPETAVPPYLLTGLSVFLSHEPCLLCAMSLLHSRVKNLFYIKRAPGAGGCGSLYSVHEDRGLNHRFEVYEWDGGDFEGIGTGLQCELPLDP</sequence>
<dbReference type="InterPro" id="IPR002125">
    <property type="entry name" value="CMP_dCMP_dom"/>
</dbReference>
<feature type="compositionally biased region" description="Basic and acidic residues" evidence="3">
    <location>
        <begin position="81"/>
        <end position="94"/>
    </location>
</feature>
<dbReference type="CDD" id="cd10540">
    <property type="entry name" value="SET_SpSet7-like"/>
    <property type="match status" value="1"/>
</dbReference>
<dbReference type="GO" id="GO:0008033">
    <property type="term" value="P:tRNA processing"/>
    <property type="evidence" value="ECO:0007669"/>
    <property type="project" value="UniProtKB-KW"/>
</dbReference>
<protein>
    <recommendedName>
        <fullName evidence="8">SET domain-containing protein</fullName>
    </recommendedName>
</protein>
<dbReference type="InterPro" id="IPR016193">
    <property type="entry name" value="Cytidine_deaminase-like"/>
</dbReference>
<dbReference type="PANTHER" id="PTHR11079">
    <property type="entry name" value="CYTOSINE DEAMINASE FAMILY MEMBER"/>
    <property type="match status" value="1"/>
</dbReference>
<dbReference type="SMART" id="SM00317">
    <property type="entry name" value="SET"/>
    <property type="match status" value="1"/>
</dbReference>
<keyword evidence="7" id="KW-1185">Reference proteome</keyword>
<dbReference type="GO" id="GO:0005634">
    <property type="term" value="C:nucleus"/>
    <property type="evidence" value="ECO:0007669"/>
    <property type="project" value="TreeGrafter"/>
</dbReference>